<protein>
    <recommendedName>
        <fullName evidence="4">Developmental regulator</fullName>
    </recommendedName>
</protein>
<feature type="region of interest" description="Disordered" evidence="1">
    <location>
        <begin position="245"/>
        <end position="268"/>
    </location>
</feature>
<feature type="compositionally biased region" description="Low complexity" evidence="1">
    <location>
        <begin position="107"/>
        <end position="124"/>
    </location>
</feature>
<accession>A0A9W8YNS4</accession>
<reference evidence="2" key="1">
    <citation type="submission" date="2022-10" db="EMBL/GenBank/DDBJ databases">
        <title>Tapping the CABI collections for fungal endophytes: first genome assemblies for Collariella, Neodidymelliopsis, Ascochyta clinopodiicola, Didymella pomorum, Didymosphaeria variabile, Neocosmospora piperis and Neocucurbitaria cava.</title>
        <authorList>
            <person name="Hill R."/>
        </authorList>
    </citation>
    <scope>NUCLEOTIDE SEQUENCE</scope>
    <source>
        <strain evidence="2">IMI 355082</strain>
    </source>
</reference>
<evidence type="ECO:0008006" key="4">
    <source>
        <dbReference type="Google" id="ProtNLM"/>
    </source>
</evidence>
<dbReference type="AlphaFoldDB" id="A0A9W8YNS4"/>
<feature type="region of interest" description="Disordered" evidence="1">
    <location>
        <begin position="61"/>
        <end position="194"/>
    </location>
</feature>
<evidence type="ECO:0000313" key="2">
    <source>
        <dbReference type="EMBL" id="KAJ4387190.1"/>
    </source>
</evidence>
<dbReference type="OrthoDB" id="371463at2759"/>
<evidence type="ECO:0000313" key="3">
    <source>
        <dbReference type="Proteomes" id="UP001140453"/>
    </source>
</evidence>
<dbReference type="EMBL" id="JAPEVB010000005">
    <property type="protein sequence ID" value="KAJ4387190.1"/>
    <property type="molecule type" value="Genomic_DNA"/>
</dbReference>
<organism evidence="2 3">
    <name type="scientific">Gnomoniopsis smithogilvyi</name>
    <dbReference type="NCBI Taxonomy" id="1191159"/>
    <lineage>
        <taxon>Eukaryota</taxon>
        <taxon>Fungi</taxon>
        <taxon>Dikarya</taxon>
        <taxon>Ascomycota</taxon>
        <taxon>Pezizomycotina</taxon>
        <taxon>Sordariomycetes</taxon>
        <taxon>Sordariomycetidae</taxon>
        <taxon>Diaporthales</taxon>
        <taxon>Gnomoniaceae</taxon>
        <taxon>Gnomoniopsis</taxon>
    </lineage>
</organism>
<feature type="compositionally biased region" description="Low complexity" evidence="1">
    <location>
        <begin position="72"/>
        <end position="81"/>
    </location>
</feature>
<evidence type="ECO:0000256" key="1">
    <source>
        <dbReference type="SAM" id="MobiDB-lite"/>
    </source>
</evidence>
<feature type="region of interest" description="Disordered" evidence="1">
    <location>
        <begin position="350"/>
        <end position="430"/>
    </location>
</feature>
<gene>
    <name evidence="2" type="ORF">N0V93_007779</name>
</gene>
<proteinExistence type="predicted"/>
<comment type="caution">
    <text evidence="2">The sequence shown here is derived from an EMBL/GenBank/DDBJ whole genome shotgun (WGS) entry which is preliminary data.</text>
</comment>
<keyword evidence="3" id="KW-1185">Reference proteome</keyword>
<dbReference type="Proteomes" id="UP001140453">
    <property type="component" value="Unassembled WGS sequence"/>
</dbReference>
<sequence>MPTYLCHGFRWQRRSIRVYVVVQDLDDAAPEWIIKQGSARNLIESFYNLFDFLPDCTFPPTRSSSRTPGFRSISQSVSQSSMYQAANKDDDDDASYHTTRSSRSRGRSSPNGSTSTLQQQSSHTWDSTRPVARRPSSNSSRKRSEAAGPSNAHALSSRAALPFQAHHCPPSPPASQPGFNPAFQPSDPSDPVLAQNWSPVKLLEEYDPANIEEVSRPYAYVSDYVTRINDSCSIVEEIQRYEARVRRDSTPPVTGASSDDMLNGKRDTSKLGRRAGWFEKLRDQLQRGEDIRWYVVVIGDEERAWPVEETQGSASRSSVVHHKQYTHQQLIFEAQDQEMEARREQLRKELGFEQGGVDRLMERRLERRPNPPQKESLPPLRTKVSIMSQIVSASPKSPKSPKTPKSPKSPGRTSLRRLFSRGKTEEGTTT</sequence>
<name>A0A9W8YNS4_9PEZI</name>
<feature type="compositionally biased region" description="Basic and acidic residues" evidence="1">
    <location>
        <begin position="359"/>
        <end position="369"/>
    </location>
</feature>